<dbReference type="InterPro" id="IPR032799">
    <property type="entry name" value="TAXi_C"/>
</dbReference>
<name>W9RQE5_9ROSA</name>
<dbReference type="InterPro" id="IPR001969">
    <property type="entry name" value="Aspartic_peptidase_AS"/>
</dbReference>
<gene>
    <name evidence="8" type="ORF">L484_008474</name>
</gene>
<keyword evidence="4" id="KW-0378">Hydrolase</keyword>
<evidence type="ECO:0000313" key="9">
    <source>
        <dbReference type="Proteomes" id="UP000030645"/>
    </source>
</evidence>
<accession>W9RQE5</accession>
<keyword evidence="5" id="KW-0325">Glycoprotein</keyword>
<feature type="domain" description="Peptidase A1" evidence="7">
    <location>
        <begin position="106"/>
        <end position="447"/>
    </location>
</feature>
<dbReference type="InterPro" id="IPR051708">
    <property type="entry name" value="Plant_Aspart_Prot_A1"/>
</dbReference>
<dbReference type="Gene3D" id="2.40.70.10">
    <property type="entry name" value="Acid Proteases"/>
    <property type="match status" value="2"/>
</dbReference>
<dbReference type="KEGG" id="mnt:21391839"/>
<feature type="signal peptide" evidence="6">
    <location>
        <begin position="1"/>
        <end position="27"/>
    </location>
</feature>
<dbReference type="OrthoDB" id="2747330at2759"/>
<comment type="similarity">
    <text evidence="1">Belongs to the peptidase A1 family.</text>
</comment>
<evidence type="ECO:0000256" key="4">
    <source>
        <dbReference type="ARBA" id="ARBA00022801"/>
    </source>
</evidence>
<evidence type="ECO:0000256" key="5">
    <source>
        <dbReference type="ARBA" id="ARBA00023180"/>
    </source>
</evidence>
<keyword evidence="6" id="KW-0732">Signal</keyword>
<dbReference type="Pfam" id="PF14543">
    <property type="entry name" value="TAXi_N"/>
    <property type="match status" value="1"/>
</dbReference>
<dbReference type="CDD" id="cd05476">
    <property type="entry name" value="pepsin_A_like_plant"/>
    <property type="match status" value="1"/>
</dbReference>
<reference evidence="9" key="1">
    <citation type="submission" date="2013-01" db="EMBL/GenBank/DDBJ databases">
        <title>Draft Genome Sequence of a Mulberry Tree, Morus notabilis C.K. Schneid.</title>
        <authorList>
            <person name="He N."/>
            <person name="Zhao S."/>
        </authorList>
    </citation>
    <scope>NUCLEOTIDE SEQUENCE</scope>
</reference>
<keyword evidence="9" id="KW-1185">Reference proteome</keyword>
<dbReference type="eggNOG" id="KOG1339">
    <property type="taxonomic scope" value="Eukaryota"/>
</dbReference>
<dbReference type="InterPro" id="IPR032861">
    <property type="entry name" value="TAXi_N"/>
</dbReference>
<dbReference type="GO" id="GO:0005576">
    <property type="term" value="C:extracellular region"/>
    <property type="evidence" value="ECO:0007669"/>
    <property type="project" value="TreeGrafter"/>
</dbReference>
<dbReference type="GO" id="GO:0004190">
    <property type="term" value="F:aspartic-type endopeptidase activity"/>
    <property type="evidence" value="ECO:0007669"/>
    <property type="project" value="UniProtKB-KW"/>
</dbReference>
<dbReference type="PANTHER" id="PTHR47967:SF91">
    <property type="entry name" value="PEPTIDASE A1 DOMAIN-CONTAINING PROTEIN"/>
    <property type="match status" value="1"/>
</dbReference>
<dbReference type="Proteomes" id="UP000030645">
    <property type="component" value="Unassembled WGS sequence"/>
</dbReference>
<dbReference type="GO" id="GO:0006508">
    <property type="term" value="P:proteolysis"/>
    <property type="evidence" value="ECO:0007669"/>
    <property type="project" value="UniProtKB-KW"/>
</dbReference>
<dbReference type="AlphaFoldDB" id="W9RQE5"/>
<dbReference type="InterPro" id="IPR034161">
    <property type="entry name" value="Pepsin-like_plant"/>
</dbReference>
<dbReference type="SUPFAM" id="SSF50630">
    <property type="entry name" value="Acid proteases"/>
    <property type="match status" value="1"/>
</dbReference>
<evidence type="ECO:0000259" key="7">
    <source>
        <dbReference type="PROSITE" id="PS51767"/>
    </source>
</evidence>
<feature type="chain" id="PRO_5004928548" evidence="6">
    <location>
        <begin position="28"/>
        <end position="454"/>
    </location>
</feature>
<dbReference type="InterPro" id="IPR021109">
    <property type="entry name" value="Peptidase_aspartic_dom_sf"/>
</dbReference>
<dbReference type="InterPro" id="IPR033121">
    <property type="entry name" value="PEPTIDASE_A1"/>
</dbReference>
<dbReference type="PANTHER" id="PTHR47967">
    <property type="entry name" value="OS07G0603500 PROTEIN-RELATED"/>
    <property type="match status" value="1"/>
</dbReference>
<sequence length="454" mass="50118">MAITSLFNFSNIFLFLSNLLILRSRIAFSSIAHDLGFSVRLIHQDSPLSPFYNHSMTSFDRIQAAARRSISRLNHFHSLITASSSLSTSTRREDIASRLIPDSGEYTMSFSIGSPPIQVHAIADTGSDFIWLQCPCKSCSHQSTEIPIVFEPSESSSYRSLSCDSFGCDAVGAARTCTNPYQSCEYSITYLDGSITKGTFSVDKFAFEDPRRSNNHVDVGSLRFGCSHETSWHVNSTYIGAVGLNRLPLSLISQLNMRKFSYCMVIPNDQGSGSKMYFGSQAVISGGRTPFLEGEDWFYYVTVVGISVGDGRVPLPDGVFNRTDSGEGGFVIDSGTTYTTLRSEAYDALIKALGEATPLPQRKGPVYWLELCFEGSFEDLDLAPDVSFQFDGTEVILMKQSTYVEVQEGLWCLSIVRSDRLLSTLGNVQQQNYLVGYDLDEEVVSFAPADCATF</sequence>
<dbReference type="Pfam" id="PF14541">
    <property type="entry name" value="TAXi_C"/>
    <property type="match status" value="1"/>
</dbReference>
<evidence type="ECO:0000256" key="1">
    <source>
        <dbReference type="ARBA" id="ARBA00007447"/>
    </source>
</evidence>
<protein>
    <submittedName>
        <fullName evidence="8">Putative aspartic protease</fullName>
    </submittedName>
</protein>
<dbReference type="STRING" id="981085.W9RQE5"/>
<proteinExistence type="inferred from homology"/>
<evidence type="ECO:0000256" key="3">
    <source>
        <dbReference type="ARBA" id="ARBA00022750"/>
    </source>
</evidence>
<evidence type="ECO:0000256" key="2">
    <source>
        <dbReference type="ARBA" id="ARBA00022670"/>
    </source>
</evidence>
<keyword evidence="3" id="KW-0064">Aspartyl protease</keyword>
<organism evidence="8 9">
    <name type="scientific">Morus notabilis</name>
    <dbReference type="NCBI Taxonomy" id="981085"/>
    <lineage>
        <taxon>Eukaryota</taxon>
        <taxon>Viridiplantae</taxon>
        <taxon>Streptophyta</taxon>
        <taxon>Embryophyta</taxon>
        <taxon>Tracheophyta</taxon>
        <taxon>Spermatophyta</taxon>
        <taxon>Magnoliopsida</taxon>
        <taxon>eudicotyledons</taxon>
        <taxon>Gunneridae</taxon>
        <taxon>Pentapetalae</taxon>
        <taxon>rosids</taxon>
        <taxon>fabids</taxon>
        <taxon>Rosales</taxon>
        <taxon>Moraceae</taxon>
        <taxon>Moreae</taxon>
        <taxon>Morus</taxon>
    </lineage>
</organism>
<evidence type="ECO:0000313" key="8">
    <source>
        <dbReference type="EMBL" id="EXC03142.1"/>
    </source>
</evidence>
<dbReference type="EMBL" id="KE345373">
    <property type="protein sequence ID" value="EXC03142.1"/>
    <property type="molecule type" value="Genomic_DNA"/>
</dbReference>
<keyword evidence="2 8" id="KW-0645">Protease</keyword>
<dbReference type="PROSITE" id="PS00141">
    <property type="entry name" value="ASP_PROTEASE"/>
    <property type="match status" value="2"/>
</dbReference>
<evidence type="ECO:0000256" key="6">
    <source>
        <dbReference type="SAM" id="SignalP"/>
    </source>
</evidence>
<dbReference type="PROSITE" id="PS51767">
    <property type="entry name" value="PEPTIDASE_A1"/>
    <property type="match status" value="1"/>
</dbReference>